<evidence type="ECO:0000313" key="2">
    <source>
        <dbReference type="Proteomes" id="UP000067444"/>
    </source>
</evidence>
<accession>A0A0K0Y9Q5</accession>
<gene>
    <name evidence="1" type="ORF">OSB_30920</name>
</gene>
<organism evidence="1 2">
    <name type="scientific">Octadecabacter temperatus</name>
    <dbReference type="NCBI Taxonomy" id="1458307"/>
    <lineage>
        <taxon>Bacteria</taxon>
        <taxon>Pseudomonadati</taxon>
        <taxon>Pseudomonadota</taxon>
        <taxon>Alphaproteobacteria</taxon>
        <taxon>Rhodobacterales</taxon>
        <taxon>Roseobacteraceae</taxon>
        <taxon>Octadecabacter</taxon>
    </lineage>
</organism>
<dbReference type="STRING" id="1458307.OSB_30920"/>
<dbReference type="OrthoDB" id="6194699at2"/>
<dbReference type="RefSeq" id="WP_049835784.1">
    <property type="nucleotide sequence ID" value="NZ_CP012160.1"/>
</dbReference>
<reference evidence="1 2" key="1">
    <citation type="journal article" date="2015" name="Genome Announc.">
        <title>Closed Genome Sequence of Octadecabacter temperatus SB1, the First Mesophilic Species of the Genus Octadecabacter.</title>
        <authorList>
            <person name="Voget S."/>
            <person name="Billerbeck S."/>
            <person name="Simon M."/>
            <person name="Daniel R."/>
        </authorList>
    </citation>
    <scope>NUCLEOTIDE SEQUENCE [LARGE SCALE GENOMIC DNA]</scope>
    <source>
        <strain evidence="1 2">SB1</strain>
    </source>
</reference>
<keyword evidence="2" id="KW-1185">Reference proteome</keyword>
<dbReference type="EMBL" id="CP012160">
    <property type="protein sequence ID" value="AKS47607.1"/>
    <property type="molecule type" value="Genomic_DNA"/>
</dbReference>
<dbReference type="Proteomes" id="UP000067444">
    <property type="component" value="Chromosome"/>
</dbReference>
<dbReference type="KEGG" id="otm:OSB_30920"/>
<protein>
    <submittedName>
        <fullName evidence="1">Uncharacterized protein</fullName>
    </submittedName>
</protein>
<dbReference type="AlphaFoldDB" id="A0A0K0Y9Q5"/>
<proteinExistence type="predicted"/>
<evidence type="ECO:0000313" key="1">
    <source>
        <dbReference type="EMBL" id="AKS47607.1"/>
    </source>
</evidence>
<name>A0A0K0Y9Q5_9RHOB</name>
<sequence>MAGSDSLSGSWTGRFDYDNVAHGTPVSFDAVLTQNGNTIHGEIVEPNTFRPEATDTLLAVLTGARSGSNVSFVKTYTDFEDSDHPHYDGQVNETATRITGRWHFPSMSGIKGTFLLARTIEAAARKKAITAVELVFKD</sequence>